<dbReference type="PANTHER" id="PTHR43415:SF3">
    <property type="entry name" value="GNAT-FAMILY ACETYLTRANSFERASE"/>
    <property type="match status" value="1"/>
</dbReference>
<dbReference type="InterPro" id="IPR000182">
    <property type="entry name" value="GNAT_dom"/>
</dbReference>
<evidence type="ECO:0000259" key="1">
    <source>
        <dbReference type="PROSITE" id="PS51186"/>
    </source>
</evidence>
<dbReference type="InterPro" id="IPR016181">
    <property type="entry name" value="Acyl_CoA_acyltransferase"/>
</dbReference>
<dbReference type="Gene3D" id="3.40.630.30">
    <property type="match status" value="1"/>
</dbReference>
<protein>
    <recommendedName>
        <fullName evidence="1">N-acetyltransferase domain-containing protein</fullName>
    </recommendedName>
</protein>
<dbReference type="Proteomes" id="UP000191448">
    <property type="component" value="Unassembled WGS sequence"/>
</dbReference>
<gene>
    <name evidence="2" type="ORF">CLTHE_26770</name>
</gene>
<accession>A0A1V4SS22</accession>
<dbReference type="Pfam" id="PF13302">
    <property type="entry name" value="Acetyltransf_3"/>
    <property type="match status" value="1"/>
</dbReference>
<dbReference type="InterPro" id="IPR029062">
    <property type="entry name" value="Class_I_gatase-like"/>
</dbReference>
<dbReference type="AlphaFoldDB" id="A0A1V4SS22"/>
<evidence type="ECO:0000313" key="2">
    <source>
        <dbReference type="EMBL" id="OPX46652.1"/>
    </source>
</evidence>
<dbReference type="SUPFAM" id="SSF52317">
    <property type="entry name" value="Class I glutamine amidotransferase-like"/>
    <property type="match status" value="1"/>
</dbReference>
<name>A0A1V4SS22_9CLOT</name>
<dbReference type="PANTHER" id="PTHR43415">
    <property type="entry name" value="SPERMIDINE N(1)-ACETYLTRANSFERASE"/>
    <property type="match status" value="1"/>
</dbReference>
<dbReference type="CDD" id="cd04301">
    <property type="entry name" value="NAT_SF"/>
    <property type="match status" value="1"/>
</dbReference>
<feature type="domain" description="N-acetyltransferase" evidence="1">
    <location>
        <begin position="17"/>
        <end position="187"/>
    </location>
</feature>
<reference evidence="2 3" key="1">
    <citation type="submission" date="2016-02" db="EMBL/GenBank/DDBJ databases">
        <title>Genome sequence of Clostridium thermobutyricum DSM 4928.</title>
        <authorList>
            <person name="Poehlein A."/>
            <person name="Daniel R."/>
        </authorList>
    </citation>
    <scope>NUCLEOTIDE SEQUENCE [LARGE SCALE GENOMIC DNA]</scope>
    <source>
        <strain evidence="2 3">DSM 4928</strain>
    </source>
</reference>
<dbReference type="Gene3D" id="3.40.50.880">
    <property type="match status" value="1"/>
</dbReference>
<organism evidence="2 3">
    <name type="scientific">Clostridium thermobutyricum DSM 4928</name>
    <dbReference type="NCBI Taxonomy" id="1121339"/>
    <lineage>
        <taxon>Bacteria</taxon>
        <taxon>Bacillati</taxon>
        <taxon>Bacillota</taxon>
        <taxon>Clostridia</taxon>
        <taxon>Eubacteriales</taxon>
        <taxon>Clostridiaceae</taxon>
        <taxon>Clostridium</taxon>
    </lineage>
</organism>
<dbReference type="PROSITE" id="PS51186">
    <property type="entry name" value="GNAT"/>
    <property type="match status" value="1"/>
</dbReference>
<sequence>MKDMKSEGLYRRNGKKVYIKQPEYSEMAYVSELWSDEATMEDIGGVFNFSEDKWEPFYKKMVSPSDGKNFYCLIYNNKDIPVGEVSFHGYDLVTKTARFNIKVHDKHRRRGYGKEAINLLLEYYFQEFGGNIMMDTVRTEKGIELSKKFKFEQIGKAKEGITCRITKEKFFNSNKGSKKYVEVLVLDEMNILDYSMPFEIFNKANKVAKEDIFNTSSVSFIDKIKGNSGIEIKRSSRSEQKPNIIIIPGGIDTKENSKNVIDYILKNYIECDYICAFSEGISYLVKCKELNGVFVPNGNWIKLLLDEEKRTLRILNKNYIDNGKIMLSTNLMGTLELCLNIVKKVCGGEIEEKIKSELGLK</sequence>
<proteinExistence type="predicted"/>
<dbReference type="SUPFAM" id="SSF55729">
    <property type="entry name" value="Acyl-CoA N-acyltransferases (Nat)"/>
    <property type="match status" value="1"/>
</dbReference>
<dbReference type="OrthoDB" id="9785602at2"/>
<evidence type="ECO:0000313" key="3">
    <source>
        <dbReference type="Proteomes" id="UP000191448"/>
    </source>
</evidence>
<dbReference type="EMBL" id="LTAY01000075">
    <property type="protein sequence ID" value="OPX46652.1"/>
    <property type="molecule type" value="Genomic_DNA"/>
</dbReference>
<comment type="caution">
    <text evidence="2">The sequence shown here is derived from an EMBL/GenBank/DDBJ whole genome shotgun (WGS) entry which is preliminary data.</text>
</comment>
<dbReference type="GO" id="GO:0016747">
    <property type="term" value="F:acyltransferase activity, transferring groups other than amino-acyl groups"/>
    <property type="evidence" value="ECO:0007669"/>
    <property type="project" value="InterPro"/>
</dbReference>